<name>A0ABP2J0R9_9ACTN</name>
<gene>
    <name evidence="1" type="ORF">HMPREF9248_0476</name>
</gene>
<dbReference type="EMBL" id="AEDQ01000029">
    <property type="protein sequence ID" value="EFL43771.1"/>
    <property type="molecule type" value="Genomic_DNA"/>
</dbReference>
<protein>
    <submittedName>
        <fullName evidence="1">Uncharacterized protein</fullName>
    </submittedName>
</protein>
<accession>A0ABP2J0R9</accession>
<sequence length="130" mass="14176">MLHKDYLEEALKKFVSSITLPLTRAWKEGDLSLLGDVDGAIGELLNLSPGVVQTLAPQSLVTMMELSGIGADVSHEIAFVLRKEALLYDRCDADDACCDALDKAEAIEHAFNCDGTQPPYRFHALNDALN</sequence>
<dbReference type="Proteomes" id="UP000004431">
    <property type="component" value="Unassembled WGS sequence"/>
</dbReference>
<proteinExistence type="predicted"/>
<comment type="caution">
    <text evidence="1">The sequence shown here is derived from an EMBL/GenBank/DDBJ whole genome shotgun (WGS) entry which is preliminary data.</text>
</comment>
<dbReference type="RefSeq" id="WP_006304409.1">
    <property type="nucleotide sequence ID" value="NZ_AEDQ01000029.1"/>
</dbReference>
<evidence type="ECO:0000313" key="1">
    <source>
        <dbReference type="EMBL" id="EFL43771.1"/>
    </source>
</evidence>
<organism evidence="1 2">
    <name type="scientific">Fannyhessea vaginae PB189-T1-4</name>
    <dbReference type="NCBI Taxonomy" id="866774"/>
    <lineage>
        <taxon>Bacteria</taxon>
        <taxon>Bacillati</taxon>
        <taxon>Actinomycetota</taxon>
        <taxon>Coriobacteriia</taxon>
        <taxon>Coriobacteriales</taxon>
        <taxon>Atopobiaceae</taxon>
        <taxon>Fannyhessea</taxon>
    </lineage>
</organism>
<reference evidence="1 2" key="1">
    <citation type="submission" date="2010-08" db="EMBL/GenBank/DDBJ databases">
        <authorList>
            <person name="Durkin A.S."/>
            <person name="Madupu R."/>
            <person name="Torralba M."/>
            <person name="Gillis M."/>
            <person name="Methe B."/>
            <person name="Sutton G."/>
            <person name="Nelson K.E."/>
        </authorList>
    </citation>
    <scope>NUCLEOTIDE SEQUENCE [LARGE SCALE GENOMIC DNA]</scope>
    <source>
        <strain evidence="1 2">PB189-T1-4</strain>
    </source>
</reference>
<evidence type="ECO:0000313" key="2">
    <source>
        <dbReference type="Proteomes" id="UP000004431"/>
    </source>
</evidence>
<keyword evidence="2" id="KW-1185">Reference proteome</keyword>